<dbReference type="AlphaFoldDB" id="A0A378PQR2"/>
<gene>
    <name evidence="2" type="primary">proA_2</name>
    <name evidence="2" type="ORF">NCTC9426_00834</name>
</gene>
<evidence type="ECO:0000313" key="2">
    <source>
        <dbReference type="EMBL" id="STY90804.1"/>
    </source>
</evidence>
<dbReference type="EMBL" id="UGPZ01000002">
    <property type="protein sequence ID" value="STY90804.1"/>
    <property type="molecule type" value="Genomic_DNA"/>
</dbReference>
<dbReference type="SUPFAM" id="SSF53720">
    <property type="entry name" value="ALDH-like"/>
    <property type="match status" value="1"/>
</dbReference>
<dbReference type="EC" id="1.2.1.41" evidence="2"/>
<dbReference type="GO" id="GO:0004350">
    <property type="term" value="F:glutamate-5-semialdehyde dehydrogenase activity"/>
    <property type="evidence" value="ECO:0007669"/>
    <property type="project" value="UniProtKB-EC"/>
</dbReference>
<organism evidence="2 3">
    <name type="scientific">Moraxella bovis</name>
    <dbReference type="NCBI Taxonomy" id="476"/>
    <lineage>
        <taxon>Bacteria</taxon>
        <taxon>Pseudomonadati</taxon>
        <taxon>Pseudomonadota</taxon>
        <taxon>Gammaproteobacteria</taxon>
        <taxon>Moraxellales</taxon>
        <taxon>Moraxellaceae</taxon>
        <taxon>Moraxella</taxon>
    </lineage>
</organism>
<dbReference type="PANTHER" id="PTHR11063:SF8">
    <property type="entry name" value="DELTA-1-PYRROLINE-5-CARBOXYLATE SYNTHASE"/>
    <property type="match status" value="1"/>
</dbReference>
<reference evidence="2 3" key="1">
    <citation type="submission" date="2018-06" db="EMBL/GenBank/DDBJ databases">
        <authorList>
            <consortium name="Pathogen Informatics"/>
            <person name="Doyle S."/>
        </authorList>
    </citation>
    <scope>NUCLEOTIDE SEQUENCE [LARGE SCALE GENOMIC DNA]</scope>
    <source>
        <strain evidence="2 3">NCTC9426</strain>
    </source>
</reference>
<name>A0A378PQR2_MORBO</name>
<dbReference type="InterPro" id="IPR016161">
    <property type="entry name" value="Ald_DH/histidinol_DH"/>
</dbReference>
<dbReference type="InterPro" id="IPR016162">
    <property type="entry name" value="Ald_DH_N"/>
</dbReference>
<sequence length="228" mass="25167">MTELATDLTTYMTEVGQKAKTASALFARADTKTKNHALICIKNQIIAQKDEILSANAKDVQNGKDKGLESALLDRLVISDKVFHGILSSLDDVIGLPDPIGEMSELTYRPSGIQLGSYEKRDGKTGIMGDVNFSFHKVYTKHLNVVENADNKLPNLQGAGRVRSLNEAMALSTQLKEIVTGYLNAKSKEEQLSMMNGLLKAWAKTDPEYQDYDKPILLSMSSSLKKER</sequence>
<dbReference type="PANTHER" id="PTHR11063">
    <property type="entry name" value="GLUTAMATE SEMIALDEHYDE DEHYDROGENASE"/>
    <property type="match status" value="1"/>
</dbReference>
<accession>A0A378PQR2</accession>
<dbReference type="Proteomes" id="UP000254133">
    <property type="component" value="Unassembled WGS sequence"/>
</dbReference>
<keyword evidence="1 2" id="KW-0560">Oxidoreductase</keyword>
<evidence type="ECO:0000313" key="3">
    <source>
        <dbReference type="Proteomes" id="UP000254133"/>
    </source>
</evidence>
<protein>
    <submittedName>
        <fullName evidence="2">Gamma-glutamyl phosphate reductase</fullName>
        <ecNumber evidence="2">1.2.1.41</ecNumber>
    </submittedName>
</protein>
<dbReference type="RefSeq" id="WP_115368924.1">
    <property type="nucleotide sequence ID" value="NZ_UGPZ01000002.1"/>
</dbReference>
<evidence type="ECO:0000256" key="1">
    <source>
        <dbReference type="ARBA" id="ARBA00023002"/>
    </source>
</evidence>
<dbReference type="Gene3D" id="3.40.605.10">
    <property type="entry name" value="Aldehyde Dehydrogenase, Chain A, domain 1"/>
    <property type="match status" value="1"/>
</dbReference>
<proteinExistence type="predicted"/>